<keyword evidence="6 11" id="KW-1133">Transmembrane helix</keyword>
<reference evidence="14 15" key="1">
    <citation type="submission" date="2016-10" db="EMBL/GenBank/DDBJ databases">
        <authorList>
            <person name="Cai Z."/>
        </authorList>
    </citation>
    <scope>NUCLEOTIDE SEQUENCE [LARGE SCALE GENOMIC DNA]</scope>
</reference>
<feature type="region of interest" description="Disordered" evidence="10">
    <location>
        <begin position="297"/>
        <end position="321"/>
    </location>
</feature>
<organism evidence="14 15">
    <name type="scientific">Tetradesmus obliquus</name>
    <name type="common">Green alga</name>
    <name type="synonym">Acutodesmus obliquus</name>
    <dbReference type="NCBI Taxonomy" id="3088"/>
    <lineage>
        <taxon>Eukaryota</taxon>
        <taxon>Viridiplantae</taxon>
        <taxon>Chlorophyta</taxon>
        <taxon>core chlorophytes</taxon>
        <taxon>Chlorophyceae</taxon>
        <taxon>CS clade</taxon>
        <taxon>Sphaeropleales</taxon>
        <taxon>Scenedesmaceae</taxon>
        <taxon>Tetradesmus</taxon>
    </lineage>
</organism>
<feature type="compositionally biased region" description="Polar residues" evidence="10">
    <location>
        <begin position="297"/>
        <end position="307"/>
    </location>
</feature>
<dbReference type="InterPro" id="IPR007484">
    <property type="entry name" value="Peptidase_M28"/>
</dbReference>
<feature type="domain" description="Peptidase M28" evidence="13">
    <location>
        <begin position="193"/>
        <end position="414"/>
    </location>
</feature>
<evidence type="ECO:0000256" key="12">
    <source>
        <dbReference type="SAM" id="SignalP"/>
    </source>
</evidence>
<feature type="chain" id="PRO_5017054347" description="BOS complex subunit NCLN" evidence="12">
    <location>
        <begin position="20"/>
        <end position="577"/>
    </location>
</feature>
<evidence type="ECO:0000256" key="8">
    <source>
        <dbReference type="ARBA" id="ARBA00023180"/>
    </source>
</evidence>
<proteinExistence type="inferred from homology"/>
<dbReference type="GO" id="GO:0009966">
    <property type="term" value="P:regulation of signal transduction"/>
    <property type="evidence" value="ECO:0007669"/>
    <property type="project" value="InterPro"/>
</dbReference>
<keyword evidence="3 11" id="KW-0812">Transmembrane</keyword>
<gene>
    <name evidence="14" type="ORF">BQ4739_LOCUS4882</name>
</gene>
<dbReference type="AlphaFoldDB" id="A0A383VGP5"/>
<evidence type="ECO:0000313" key="15">
    <source>
        <dbReference type="Proteomes" id="UP000256970"/>
    </source>
</evidence>
<evidence type="ECO:0000256" key="6">
    <source>
        <dbReference type="ARBA" id="ARBA00022989"/>
    </source>
</evidence>
<evidence type="ECO:0000256" key="1">
    <source>
        <dbReference type="ARBA" id="ARBA00004389"/>
    </source>
</evidence>
<dbReference type="SUPFAM" id="SSF53187">
    <property type="entry name" value="Zn-dependent exopeptidases"/>
    <property type="match status" value="1"/>
</dbReference>
<comment type="similarity">
    <text evidence="2">Belongs to the nicastrin family.</text>
</comment>
<dbReference type="Proteomes" id="UP000256970">
    <property type="component" value="Unassembled WGS sequence"/>
</dbReference>
<evidence type="ECO:0000259" key="13">
    <source>
        <dbReference type="Pfam" id="PF04389"/>
    </source>
</evidence>
<comment type="subcellular location">
    <subcellularLocation>
        <location evidence="1">Endoplasmic reticulum membrane</location>
        <topology evidence="1">Single-pass membrane protein</topology>
    </subcellularLocation>
</comment>
<feature type="signal peptide" evidence="12">
    <location>
        <begin position="1"/>
        <end position="19"/>
    </location>
</feature>
<accession>A0A383VGP5</accession>
<evidence type="ECO:0000256" key="11">
    <source>
        <dbReference type="SAM" id="Phobius"/>
    </source>
</evidence>
<sequence length="577" mass="60883">MVTKVLALLALVLAPLAGAQTAYRLLQADYQGRQIGSKHYSADGYVTLPRGSAKPYKAVMVLPVNSTSPEALADYTQQKSSLSCVLLVLPSSWDSSGMPAADASNLLRLEQQLLAAPAQVPVFFAKETAALADAVAETHAMFERGAPPTLQTDRYQLALQGKMPTQLASKQATNYVATLRAADDHLKLGVPPPPALLLTAHFDSFSLAPGSPAGADAAASGAAACLLLLRLLHRLYASPETRPSRNVMVLLTTGGPYGQQGLLHWAADADPAQLEAIEAAIVLDSIGGSVAVQQQAATDSLRRQQPQLHMHHAADSSSSSSSSNVAWVDAVAAAAARMGVQLTAVQQEVAAGTDAAAAASASLGHEHLARKGVPAVSLSYMTAAPVGQQPRVSSLADTAAAINLDRVLDAAQVAADAISRWLYPQLEPQLCLLDLSSEPQQHRDFLAGWIKLLSTAPSMMPFDKADPGISLLHENIFQFMRTHSHSAKRHMWTPAGTPASITAFGGTTATMRVLKAAGFMQDMLLLAAVLLYLGGLWVVLVVATRGWAELRAMWAPKPATRRRNTKGGSSSNSSKRS</sequence>
<dbReference type="Gene3D" id="3.40.630.10">
    <property type="entry name" value="Zn peptidases"/>
    <property type="match status" value="1"/>
</dbReference>
<dbReference type="EMBL" id="FNXT01000410">
    <property type="protein sequence ID" value="SZX64371.1"/>
    <property type="molecule type" value="Genomic_DNA"/>
</dbReference>
<keyword evidence="4 12" id="KW-0732">Signal</keyword>
<evidence type="ECO:0000256" key="9">
    <source>
        <dbReference type="ARBA" id="ARBA00034873"/>
    </source>
</evidence>
<dbReference type="PANTHER" id="PTHR31826">
    <property type="entry name" value="NICALIN"/>
    <property type="match status" value="1"/>
</dbReference>
<name>A0A383VGP5_TETOB</name>
<keyword evidence="5" id="KW-0256">Endoplasmic reticulum</keyword>
<keyword evidence="8" id="KW-0325">Glycoprotein</keyword>
<evidence type="ECO:0000256" key="10">
    <source>
        <dbReference type="SAM" id="MobiDB-lite"/>
    </source>
</evidence>
<dbReference type="GO" id="GO:0005789">
    <property type="term" value="C:endoplasmic reticulum membrane"/>
    <property type="evidence" value="ECO:0007669"/>
    <property type="project" value="UniProtKB-SubCell"/>
</dbReference>
<protein>
    <recommendedName>
        <fullName evidence="9">BOS complex subunit NCLN</fullName>
    </recommendedName>
</protein>
<dbReference type="STRING" id="3088.A0A383VGP5"/>
<dbReference type="Pfam" id="PF04389">
    <property type="entry name" value="Peptidase_M28"/>
    <property type="match status" value="1"/>
</dbReference>
<evidence type="ECO:0000256" key="7">
    <source>
        <dbReference type="ARBA" id="ARBA00023136"/>
    </source>
</evidence>
<evidence type="ECO:0000256" key="3">
    <source>
        <dbReference type="ARBA" id="ARBA00022692"/>
    </source>
</evidence>
<keyword evidence="15" id="KW-1185">Reference proteome</keyword>
<keyword evidence="7 11" id="KW-0472">Membrane</keyword>
<evidence type="ECO:0000313" key="14">
    <source>
        <dbReference type="EMBL" id="SZX64371.1"/>
    </source>
</evidence>
<evidence type="ECO:0000256" key="2">
    <source>
        <dbReference type="ARBA" id="ARBA00007717"/>
    </source>
</evidence>
<feature type="transmembrane region" description="Helical" evidence="11">
    <location>
        <begin position="523"/>
        <end position="543"/>
    </location>
</feature>
<evidence type="ECO:0000256" key="5">
    <source>
        <dbReference type="ARBA" id="ARBA00022824"/>
    </source>
</evidence>
<evidence type="ECO:0000256" key="4">
    <source>
        <dbReference type="ARBA" id="ARBA00022729"/>
    </source>
</evidence>
<dbReference type="InterPro" id="IPR016574">
    <property type="entry name" value="Nicalin"/>
</dbReference>